<dbReference type="InterPro" id="IPR009057">
    <property type="entry name" value="Homeodomain-like_sf"/>
</dbReference>
<comment type="caution">
    <text evidence="6">The sequence shown here is derived from an EMBL/GenBank/DDBJ whole genome shotgun (WGS) entry which is preliminary data.</text>
</comment>
<sequence length="212" mass="22807">MTPKKDSPPRRGRGRPPGFDRARALGQAMTLFWDRGYEGTSFDDLIAVMGISASSFYNSFTSKEALYIEAVEAYARKAGRWFTEALEREGTTRDAFGALLTAAASAFTCPDTPAGCMIAVAATQCSPAQSRLRDMMIAQRHMAEDLMQARLRRGIAEGDLPETVDVGLMAAYFGAVMTGMGVQARDGASFETLNAIGELALCALSGKNRLAI</sequence>
<keyword evidence="3" id="KW-0804">Transcription</keyword>
<gene>
    <name evidence="6" type="ORF">NF685_07110</name>
</gene>
<dbReference type="PANTHER" id="PTHR47506">
    <property type="entry name" value="TRANSCRIPTIONAL REGULATORY PROTEIN"/>
    <property type="match status" value="1"/>
</dbReference>
<dbReference type="PANTHER" id="PTHR47506:SF1">
    <property type="entry name" value="HTH-TYPE TRANSCRIPTIONAL REGULATOR YJDC"/>
    <property type="match status" value="1"/>
</dbReference>
<evidence type="ECO:0000256" key="2">
    <source>
        <dbReference type="ARBA" id="ARBA00023125"/>
    </source>
</evidence>
<keyword evidence="1" id="KW-0805">Transcription regulation</keyword>
<dbReference type="PROSITE" id="PS50977">
    <property type="entry name" value="HTH_TETR_2"/>
    <property type="match status" value="1"/>
</dbReference>
<evidence type="ECO:0000256" key="4">
    <source>
        <dbReference type="PROSITE-ProRule" id="PRU00335"/>
    </source>
</evidence>
<dbReference type="InterPro" id="IPR001647">
    <property type="entry name" value="HTH_TetR"/>
</dbReference>
<protein>
    <submittedName>
        <fullName evidence="6">TetR/AcrR family transcriptional regulator</fullName>
    </submittedName>
</protein>
<name>A0ABT1CG13_9PROT</name>
<dbReference type="InterPro" id="IPR011075">
    <property type="entry name" value="TetR_C"/>
</dbReference>
<evidence type="ECO:0000313" key="6">
    <source>
        <dbReference type="EMBL" id="MCO6159792.1"/>
    </source>
</evidence>
<dbReference type="SUPFAM" id="SSF46689">
    <property type="entry name" value="Homeodomain-like"/>
    <property type="match status" value="1"/>
</dbReference>
<feature type="domain" description="HTH tetR-type" evidence="5">
    <location>
        <begin position="18"/>
        <end position="78"/>
    </location>
</feature>
<dbReference type="Pfam" id="PF00440">
    <property type="entry name" value="TetR_N"/>
    <property type="match status" value="1"/>
</dbReference>
<reference evidence="6 7" key="1">
    <citation type="submission" date="2022-06" db="EMBL/GenBank/DDBJ databases">
        <title>Whole-genome of Asaia lannensis strain LMG 27011T.</title>
        <authorList>
            <person name="Sombolestani A."/>
        </authorList>
    </citation>
    <scope>NUCLEOTIDE SEQUENCE [LARGE SCALE GENOMIC DNA]</scope>
    <source>
        <strain evidence="6 7">NBRC 102526</strain>
    </source>
</reference>
<dbReference type="SUPFAM" id="SSF48498">
    <property type="entry name" value="Tetracyclin repressor-like, C-terminal domain"/>
    <property type="match status" value="1"/>
</dbReference>
<dbReference type="Proteomes" id="UP001523401">
    <property type="component" value="Unassembled WGS sequence"/>
</dbReference>
<dbReference type="Gene3D" id="1.10.10.60">
    <property type="entry name" value="Homeodomain-like"/>
    <property type="match status" value="1"/>
</dbReference>
<proteinExistence type="predicted"/>
<keyword evidence="2 4" id="KW-0238">DNA-binding</keyword>
<dbReference type="InterPro" id="IPR036271">
    <property type="entry name" value="Tet_transcr_reg_TetR-rel_C_sf"/>
</dbReference>
<dbReference type="Pfam" id="PF16925">
    <property type="entry name" value="TetR_C_13"/>
    <property type="match status" value="1"/>
</dbReference>
<evidence type="ECO:0000256" key="1">
    <source>
        <dbReference type="ARBA" id="ARBA00023015"/>
    </source>
</evidence>
<keyword evidence="7" id="KW-1185">Reference proteome</keyword>
<evidence type="ECO:0000256" key="3">
    <source>
        <dbReference type="ARBA" id="ARBA00023163"/>
    </source>
</evidence>
<evidence type="ECO:0000259" key="5">
    <source>
        <dbReference type="PROSITE" id="PS50977"/>
    </source>
</evidence>
<dbReference type="Gene3D" id="1.10.357.10">
    <property type="entry name" value="Tetracycline Repressor, domain 2"/>
    <property type="match status" value="1"/>
</dbReference>
<dbReference type="EMBL" id="JAMXQU010000004">
    <property type="protein sequence ID" value="MCO6159792.1"/>
    <property type="molecule type" value="Genomic_DNA"/>
</dbReference>
<feature type="DNA-binding region" description="H-T-H motif" evidence="4">
    <location>
        <begin position="41"/>
        <end position="60"/>
    </location>
</feature>
<organism evidence="6 7">
    <name type="scientific">Asaia lannensis NBRC 102526</name>
    <dbReference type="NCBI Taxonomy" id="1307926"/>
    <lineage>
        <taxon>Bacteria</taxon>
        <taxon>Pseudomonadati</taxon>
        <taxon>Pseudomonadota</taxon>
        <taxon>Alphaproteobacteria</taxon>
        <taxon>Acetobacterales</taxon>
        <taxon>Acetobacteraceae</taxon>
        <taxon>Asaia</taxon>
    </lineage>
</organism>
<accession>A0ABT1CG13</accession>
<dbReference type="RefSeq" id="WP_252849129.1">
    <property type="nucleotide sequence ID" value="NZ_BAPW01000010.1"/>
</dbReference>
<evidence type="ECO:0000313" key="7">
    <source>
        <dbReference type="Proteomes" id="UP001523401"/>
    </source>
</evidence>